<reference evidence="2 3" key="1">
    <citation type="journal article" date="2024" name="G3 (Bethesda)">
        <title>Genome assembly of Hibiscus sabdariffa L. provides insights into metabolisms of medicinal natural products.</title>
        <authorList>
            <person name="Kim T."/>
        </authorList>
    </citation>
    <scope>NUCLEOTIDE SEQUENCE [LARGE SCALE GENOMIC DNA]</scope>
    <source>
        <strain evidence="2">TK-2024</strain>
        <tissue evidence="2">Old leaves</tissue>
    </source>
</reference>
<dbReference type="Gene3D" id="3.30.420.10">
    <property type="entry name" value="Ribonuclease H-like superfamily/Ribonuclease H"/>
    <property type="match status" value="1"/>
</dbReference>
<protein>
    <recommendedName>
        <fullName evidence="1">RNase H type-1 domain-containing protein</fullName>
    </recommendedName>
</protein>
<feature type="domain" description="RNase H type-1" evidence="1">
    <location>
        <begin position="89"/>
        <end position="152"/>
    </location>
</feature>
<dbReference type="EMBL" id="JBBPBM010000003">
    <property type="protein sequence ID" value="KAK8592885.1"/>
    <property type="molecule type" value="Genomic_DNA"/>
</dbReference>
<proteinExistence type="predicted"/>
<evidence type="ECO:0000313" key="3">
    <source>
        <dbReference type="Proteomes" id="UP001472677"/>
    </source>
</evidence>
<keyword evidence="3" id="KW-1185">Reference proteome</keyword>
<dbReference type="Pfam" id="PF13456">
    <property type="entry name" value="RVT_3"/>
    <property type="match status" value="1"/>
</dbReference>
<dbReference type="Proteomes" id="UP001472677">
    <property type="component" value="Unassembled WGS sequence"/>
</dbReference>
<dbReference type="InterPro" id="IPR002156">
    <property type="entry name" value="RNaseH_domain"/>
</dbReference>
<evidence type="ECO:0000313" key="2">
    <source>
        <dbReference type="EMBL" id="KAK8592885.1"/>
    </source>
</evidence>
<sequence length="152" mass="17067">MFRNEIVFKSSVLDTSQLFEMFLLRLRSWCNARWLTMDVSTVDLINGPRIFACLYSSIPNVSKSSWTPLVVDGLKFNTNEAVIGSFEECGIGGCLRNEKTKLLISFSKLDGKLDPTSAELLAISEDLNLLRNSKWVNTCSVVFESDCQIVVD</sequence>
<dbReference type="InterPro" id="IPR036397">
    <property type="entry name" value="RNaseH_sf"/>
</dbReference>
<accession>A0ABR2G256</accession>
<name>A0ABR2G256_9ROSI</name>
<organism evidence="2 3">
    <name type="scientific">Hibiscus sabdariffa</name>
    <name type="common">roselle</name>
    <dbReference type="NCBI Taxonomy" id="183260"/>
    <lineage>
        <taxon>Eukaryota</taxon>
        <taxon>Viridiplantae</taxon>
        <taxon>Streptophyta</taxon>
        <taxon>Embryophyta</taxon>
        <taxon>Tracheophyta</taxon>
        <taxon>Spermatophyta</taxon>
        <taxon>Magnoliopsida</taxon>
        <taxon>eudicotyledons</taxon>
        <taxon>Gunneridae</taxon>
        <taxon>Pentapetalae</taxon>
        <taxon>rosids</taxon>
        <taxon>malvids</taxon>
        <taxon>Malvales</taxon>
        <taxon>Malvaceae</taxon>
        <taxon>Malvoideae</taxon>
        <taxon>Hibiscus</taxon>
    </lineage>
</organism>
<evidence type="ECO:0000259" key="1">
    <source>
        <dbReference type="Pfam" id="PF13456"/>
    </source>
</evidence>
<gene>
    <name evidence="2" type="ORF">V6N12_044978</name>
</gene>
<comment type="caution">
    <text evidence="2">The sequence shown here is derived from an EMBL/GenBank/DDBJ whole genome shotgun (WGS) entry which is preliminary data.</text>
</comment>